<dbReference type="AlphaFoldDB" id="A0A843TRU1"/>
<dbReference type="PANTHER" id="PTHR31181">
    <property type="entry name" value="EGG CELL-SECRETED PROTEIN 1.4"/>
    <property type="match status" value="1"/>
</dbReference>
<gene>
    <name evidence="5" type="ORF">Taro_006164</name>
</gene>
<evidence type="ECO:0000256" key="2">
    <source>
        <dbReference type="SAM" id="MobiDB-lite"/>
    </source>
</evidence>
<feature type="signal peptide" evidence="3">
    <location>
        <begin position="1"/>
        <end position="22"/>
    </location>
</feature>
<evidence type="ECO:0000256" key="3">
    <source>
        <dbReference type="SAM" id="SignalP"/>
    </source>
</evidence>
<evidence type="ECO:0000259" key="4">
    <source>
        <dbReference type="Pfam" id="PF05617"/>
    </source>
</evidence>
<evidence type="ECO:0000313" key="6">
    <source>
        <dbReference type="Proteomes" id="UP000652761"/>
    </source>
</evidence>
<dbReference type="GO" id="GO:0031982">
    <property type="term" value="C:vesicle"/>
    <property type="evidence" value="ECO:0007669"/>
    <property type="project" value="TreeGrafter"/>
</dbReference>
<feature type="region of interest" description="Disordered" evidence="2">
    <location>
        <begin position="135"/>
        <end position="154"/>
    </location>
</feature>
<name>A0A843TRU1_COLES</name>
<keyword evidence="6" id="KW-1185">Reference proteome</keyword>
<proteinExistence type="predicted"/>
<evidence type="ECO:0000313" key="5">
    <source>
        <dbReference type="EMBL" id="MQL73831.1"/>
    </source>
</evidence>
<dbReference type="PANTHER" id="PTHR31181:SF67">
    <property type="entry name" value="PROLAMIN-LIKE PROTEIN (DUF1278)"/>
    <property type="match status" value="1"/>
</dbReference>
<dbReference type="GO" id="GO:0009567">
    <property type="term" value="P:double fertilization forming a zygote and endosperm"/>
    <property type="evidence" value="ECO:0007669"/>
    <property type="project" value="TreeGrafter"/>
</dbReference>
<protein>
    <recommendedName>
        <fullName evidence="4">Prolamin-like domain-containing protein</fullName>
    </recommendedName>
</protein>
<accession>A0A843TRU1</accession>
<comment type="caution">
    <text evidence="5">The sequence shown here is derived from an EMBL/GenBank/DDBJ whole genome shotgun (WGS) entry which is preliminary data.</text>
</comment>
<dbReference type="EMBL" id="NMUH01000180">
    <property type="protein sequence ID" value="MQL73831.1"/>
    <property type="molecule type" value="Genomic_DNA"/>
</dbReference>
<dbReference type="PROSITE" id="PS51257">
    <property type="entry name" value="PROKAR_LIPOPROTEIN"/>
    <property type="match status" value="1"/>
</dbReference>
<dbReference type="Proteomes" id="UP000652761">
    <property type="component" value="Unassembled WGS sequence"/>
</dbReference>
<reference evidence="5" key="1">
    <citation type="submission" date="2017-07" db="EMBL/GenBank/DDBJ databases">
        <title>Taro Niue Genome Assembly and Annotation.</title>
        <authorList>
            <person name="Atibalentja N."/>
            <person name="Keating K."/>
            <person name="Fields C.J."/>
        </authorList>
    </citation>
    <scope>NUCLEOTIDE SEQUENCE</scope>
    <source>
        <strain evidence="5">Niue_2</strain>
        <tissue evidence="5">Leaf</tissue>
    </source>
</reference>
<dbReference type="GO" id="GO:2000008">
    <property type="term" value="P:regulation of protein localization to cell surface"/>
    <property type="evidence" value="ECO:0007669"/>
    <property type="project" value="TreeGrafter"/>
</dbReference>
<dbReference type="Pfam" id="PF05617">
    <property type="entry name" value="Prolamin_like"/>
    <property type="match status" value="1"/>
</dbReference>
<dbReference type="GO" id="GO:0080155">
    <property type="term" value="P:regulation of double fertilization forming a zygote and endosperm"/>
    <property type="evidence" value="ECO:0007669"/>
    <property type="project" value="TreeGrafter"/>
</dbReference>
<dbReference type="GO" id="GO:0005576">
    <property type="term" value="C:extracellular region"/>
    <property type="evidence" value="ECO:0007669"/>
    <property type="project" value="TreeGrafter"/>
</dbReference>
<keyword evidence="1 3" id="KW-0732">Signal</keyword>
<dbReference type="InterPro" id="IPR008502">
    <property type="entry name" value="Prolamin-like"/>
</dbReference>
<feature type="domain" description="Prolamin-like" evidence="4">
    <location>
        <begin position="64"/>
        <end position="113"/>
    </location>
</feature>
<sequence>MRKAHGLNCVLLLACAAATCSASYATATATEANPDSVDGSKLLVPGFPWWSSIVPIIGDPKSQECWRSLLGTESCVTSAFQSILAGRFGLSSECCAAIAALGDDCVRKMFSFPRFIDVIPGLIDGACGAFEPPKAAAPPAPVPGGRKLSGKIPF</sequence>
<evidence type="ECO:0000256" key="1">
    <source>
        <dbReference type="ARBA" id="ARBA00022729"/>
    </source>
</evidence>
<feature type="chain" id="PRO_5032323129" description="Prolamin-like domain-containing protein" evidence="3">
    <location>
        <begin position="23"/>
        <end position="154"/>
    </location>
</feature>
<organism evidence="5 6">
    <name type="scientific">Colocasia esculenta</name>
    <name type="common">Wild taro</name>
    <name type="synonym">Arum esculentum</name>
    <dbReference type="NCBI Taxonomy" id="4460"/>
    <lineage>
        <taxon>Eukaryota</taxon>
        <taxon>Viridiplantae</taxon>
        <taxon>Streptophyta</taxon>
        <taxon>Embryophyta</taxon>
        <taxon>Tracheophyta</taxon>
        <taxon>Spermatophyta</taxon>
        <taxon>Magnoliopsida</taxon>
        <taxon>Liliopsida</taxon>
        <taxon>Araceae</taxon>
        <taxon>Aroideae</taxon>
        <taxon>Colocasieae</taxon>
        <taxon>Colocasia</taxon>
    </lineage>
</organism>